<sequence length="69" mass="7644">MASGSSFSRTSEKLVEISNGCLCWTPREDLLIKITKLAKDGKFDSILIESTGISELLPAETFAFEDEWS</sequence>
<evidence type="ECO:0000259" key="1">
    <source>
        <dbReference type="Pfam" id="PF02492"/>
    </source>
</evidence>
<name>N1VT79_9LEPT</name>
<dbReference type="PANTHER" id="PTHR43603">
    <property type="entry name" value="COBW DOMAIN-CONTAINING PROTEIN DDB_G0274527"/>
    <property type="match status" value="1"/>
</dbReference>
<protein>
    <submittedName>
        <fullName evidence="2">CobW/P47K domain protein</fullName>
    </submittedName>
</protein>
<proteinExistence type="predicted"/>
<dbReference type="Pfam" id="PF02492">
    <property type="entry name" value="cobW"/>
    <property type="match status" value="1"/>
</dbReference>
<dbReference type="EMBL" id="AOGW02000010">
    <property type="protein sequence ID" value="EMY61648.1"/>
    <property type="molecule type" value="Genomic_DNA"/>
</dbReference>
<organism evidence="2 3">
    <name type="scientific">Leptospira terpstrae serovar Hualin str. LT 11-33 = ATCC 700639</name>
    <dbReference type="NCBI Taxonomy" id="1257025"/>
    <lineage>
        <taxon>Bacteria</taxon>
        <taxon>Pseudomonadati</taxon>
        <taxon>Spirochaetota</taxon>
        <taxon>Spirochaetia</taxon>
        <taxon>Leptospirales</taxon>
        <taxon>Leptospiraceae</taxon>
        <taxon>Leptospira</taxon>
    </lineage>
</organism>
<evidence type="ECO:0000313" key="2">
    <source>
        <dbReference type="EMBL" id="EMY61648.1"/>
    </source>
</evidence>
<dbReference type="Gene3D" id="3.40.50.300">
    <property type="entry name" value="P-loop containing nucleotide triphosphate hydrolases"/>
    <property type="match status" value="1"/>
</dbReference>
<dbReference type="InterPro" id="IPR027417">
    <property type="entry name" value="P-loop_NTPase"/>
</dbReference>
<comment type="caution">
    <text evidence="2">The sequence shown here is derived from an EMBL/GenBank/DDBJ whole genome shotgun (WGS) entry which is preliminary data.</text>
</comment>
<dbReference type="PANTHER" id="PTHR43603:SF1">
    <property type="entry name" value="ZINC-REGULATED GTPASE METALLOPROTEIN ACTIVATOR 1"/>
    <property type="match status" value="1"/>
</dbReference>
<dbReference type="InterPro" id="IPR051927">
    <property type="entry name" value="Zn_Chap_cDPG_Synth"/>
</dbReference>
<dbReference type="InterPro" id="IPR003495">
    <property type="entry name" value="CobW/HypB/UreG_nucleotide-bd"/>
</dbReference>
<feature type="domain" description="CobW/HypB/UreG nucleotide-binding" evidence="1">
    <location>
        <begin position="7"/>
        <end position="63"/>
    </location>
</feature>
<dbReference type="Proteomes" id="UP000012371">
    <property type="component" value="Unassembled WGS sequence"/>
</dbReference>
<reference evidence="2" key="1">
    <citation type="submission" date="2013-03" db="EMBL/GenBank/DDBJ databases">
        <authorList>
            <person name="Harkins D.M."/>
            <person name="Durkin A.S."/>
            <person name="Brinkac L.M."/>
            <person name="Haft D.H."/>
            <person name="Selengut J.D."/>
            <person name="Sanka R."/>
            <person name="DePew J."/>
            <person name="Purushe J."/>
            <person name="Hartskeerl R.A."/>
            <person name="Ahmed A."/>
            <person name="van der Linden H."/>
            <person name="Goris M.G.A."/>
            <person name="Vinetz J.M."/>
            <person name="Sutton G.G."/>
            <person name="Nierman W.C."/>
            <person name="Fouts D.E."/>
        </authorList>
    </citation>
    <scope>NUCLEOTIDE SEQUENCE [LARGE SCALE GENOMIC DNA]</scope>
    <source>
        <strain evidence="2">LT 11-33</strain>
    </source>
</reference>
<evidence type="ECO:0000313" key="3">
    <source>
        <dbReference type="Proteomes" id="UP000012371"/>
    </source>
</evidence>
<gene>
    <name evidence="2" type="ORF">LEP1GSC203_2055</name>
</gene>
<keyword evidence="3" id="KW-1185">Reference proteome</keyword>
<accession>N1VT79</accession>
<dbReference type="AlphaFoldDB" id="N1VT79"/>
<dbReference type="STRING" id="1257025.LEP1GSC203_2055"/>